<proteinExistence type="predicted"/>
<dbReference type="AlphaFoldDB" id="A0AAX4H5I7"/>
<dbReference type="InterPro" id="IPR032717">
    <property type="entry name" value="Mss51_Znf"/>
</dbReference>
<dbReference type="GO" id="GO:0033617">
    <property type="term" value="P:mitochondrial respiratory chain complex IV assembly"/>
    <property type="evidence" value="ECO:0007669"/>
    <property type="project" value="TreeGrafter"/>
</dbReference>
<dbReference type="GeneID" id="88172090"/>
<dbReference type="RefSeq" id="XP_062876162.1">
    <property type="nucleotide sequence ID" value="XM_063020092.1"/>
</dbReference>
<accession>A0AAX4H5I7</accession>
<name>A0AAX4H5I7_9ASCO</name>
<dbReference type="EMBL" id="CP138894">
    <property type="protein sequence ID" value="WPK23776.1"/>
    <property type="molecule type" value="Genomic_DNA"/>
</dbReference>
<evidence type="ECO:0008006" key="5">
    <source>
        <dbReference type="Google" id="ProtNLM"/>
    </source>
</evidence>
<feature type="domain" description="Mitochondrial splicing suppressor 51-like C-terminal" evidence="2">
    <location>
        <begin position="245"/>
        <end position="422"/>
    </location>
</feature>
<evidence type="ECO:0000313" key="4">
    <source>
        <dbReference type="Proteomes" id="UP001338582"/>
    </source>
</evidence>
<dbReference type="PANTHER" id="PTHR28069">
    <property type="entry name" value="GH20023P"/>
    <property type="match status" value="1"/>
</dbReference>
<dbReference type="PANTHER" id="PTHR28069:SF1">
    <property type="entry name" value="PROTEIN MSS51, MITOCHONDRIAL"/>
    <property type="match status" value="1"/>
</dbReference>
<dbReference type="Pfam" id="PF13824">
    <property type="entry name" value="zf-Mss51"/>
    <property type="match status" value="1"/>
</dbReference>
<dbReference type="KEGG" id="asau:88172090"/>
<gene>
    <name evidence="3" type="ORF">PUMCH_001022</name>
</gene>
<evidence type="ECO:0000313" key="3">
    <source>
        <dbReference type="EMBL" id="WPK23776.1"/>
    </source>
</evidence>
<dbReference type="Pfam" id="PF20179">
    <property type="entry name" value="MSS51_C"/>
    <property type="match status" value="1"/>
</dbReference>
<sequence length="453" mass="52908">MSTVCEKKSHTSLDYQQQLATKHSPSNPMVLVRLSAFRPQVALSKTTLCGRRNANWFMKMLLLDPDPNTETERPLYNWDDSPHQSIRTRAAYIRAKAKCPVTGKPVQFVCPYSGIPTHHDEEAWKNDKNYQDNKVYEKLRMVNLYEHDLKSGRKFHEFEFPGPIPLETNPSLSSWDQFFYTRDFPPMNTEFNMAVATKVLTYPITIASLLHKFSPYEVAPKGSLTMEGLRSLSALRYSLYSHTKASELGVVFRDRPMRIFLVGARMEAMIPGFCWQQLTYLFPGQKFEFHFIGPLAHFDHKTKQFTPVDRPHGRALQQRYDDQITLHYHTKYFNELFETGDLFPFDPYLDCFFLFHPGFQTADKIHWEKSLPGLLESKCPVFVTGYHELDIQREYSWIRMNKLWEETDILMEPTTNIFGSTKLDLIDYNPTEAYSANSHIFAFRGKRYHAVKT</sequence>
<evidence type="ECO:0000259" key="2">
    <source>
        <dbReference type="Pfam" id="PF20179"/>
    </source>
</evidence>
<dbReference type="GO" id="GO:0005739">
    <property type="term" value="C:mitochondrion"/>
    <property type="evidence" value="ECO:0007669"/>
    <property type="project" value="GOC"/>
</dbReference>
<reference evidence="3 4" key="1">
    <citation type="submission" date="2023-10" db="EMBL/GenBank/DDBJ databases">
        <title>Draft Genome Sequence of Candida saopaulonensis from a very Premature Infant with Sepsis.</title>
        <authorList>
            <person name="Ning Y."/>
            <person name="Dai R."/>
            <person name="Xiao M."/>
            <person name="Xu Y."/>
            <person name="Yan Q."/>
            <person name="Zhang L."/>
        </authorList>
    </citation>
    <scope>NUCLEOTIDE SEQUENCE [LARGE SCALE GENOMIC DNA]</scope>
    <source>
        <strain evidence="3 4">19XY460</strain>
    </source>
</reference>
<keyword evidence="4" id="KW-1185">Reference proteome</keyword>
<evidence type="ECO:0000259" key="1">
    <source>
        <dbReference type="Pfam" id="PF13824"/>
    </source>
</evidence>
<organism evidence="3 4">
    <name type="scientific">Australozyma saopauloensis</name>
    <dbReference type="NCBI Taxonomy" id="291208"/>
    <lineage>
        <taxon>Eukaryota</taxon>
        <taxon>Fungi</taxon>
        <taxon>Dikarya</taxon>
        <taxon>Ascomycota</taxon>
        <taxon>Saccharomycotina</taxon>
        <taxon>Pichiomycetes</taxon>
        <taxon>Metschnikowiaceae</taxon>
        <taxon>Australozyma</taxon>
    </lineage>
</organism>
<protein>
    <recommendedName>
        <fullName evidence="5">Protein MSS51, mitochondrial</fullName>
    </recommendedName>
</protein>
<feature type="domain" description="Mitochondrial splicing suppressor 51 zinc-finger" evidence="1">
    <location>
        <begin position="98"/>
        <end position="149"/>
    </location>
</feature>
<dbReference type="Proteomes" id="UP001338582">
    <property type="component" value="Chromosome 1"/>
</dbReference>
<dbReference type="InterPro" id="IPR046824">
    <property type="entry name" value="Mss51-like_C"/>
</dbReference>